<accession>A0A1T4ZR89</accession>
<protein>
    <recommendedName>
        <fullName evidence="3">N-acetyltransferase domain-containing protein</fullName>
    </recommendedName>
</protein>
<sequence>MILFKNYGKEKNEIISALLSEIPSEYVNDNVMIAQDGDEIIGSCFYEIEGQFCKLNYVHMMTDEELIKDGLIRTLINAMDLLDVTKIIVKIARDESFYAKIGFNPLFFSDFMIDLKGEESNYLILDTKDFFANTCCSSK</sequence>
<evidence type="ECO:0000313" key="1">
    <source>
        <dbReference type="EMBL" id="SKB25125.1"/>
    </source>
</evidence>
<keyword evidence="2" id="KW-1185">Reference proteome</keyword>
<proteinExistence type="predicted"/>
<organism evidence="1 2">
    <name type="scientific">Acetoanaerobium noterae</name>
    <dbReference type="NCBI Taxonomy" id="745369"/>
    <lineage>
        <taxon>Bacteria</taxon>
        <taxon>Bacillati</taxon>
        <taxon>Bacillota</taxon>
        <taxon>Clostridia</taxon>
        <taxon>Peptostreptococcales</taxon>
        <taxon>Filifactoraceae</taxon>
        <taxon>Acetoanaerobium</taxon>
    </lineage>
</organism>
<dbReference type="InterPro" id="IPR016181">
    <property type="entry name" value="Acyl_CoA_acyltransferase"/>
</dbReference>
<dbReference type="EMBL" id="FUYN01000001">
    <property type="protein sequence ID" value="SKB25125.1"/>
    <property type="molecule type" value="Genomic_DNA"/>
</dbReference>
<gene>
    <name evidence="1" type="ORF">SAMN02745120_0252</name>
</gene>
<dbReference type="SUPFAM" id="SSF55729">
    <property type="entry name" value="Acyl-CoA N-acyltransferases (Nat)"/>
    <property type="match status" value="1"/>
</dbReference>
<evidence type="ECO:0000313" key="2">
    <source>
        <dbReference type="Proteomes" id="UP000243406"/>
    </source>
</evidence>
<dbReference type="AlphaFoldDB" id="A0A1T4ZR89"/>
<evidence type="ECO:0008006" key="3">
    <source>
        <dbReference type="Google" id="ProtNLM"/>
    </source>
</evidence>
<reference evidence="2" key="1">
    <citation type="submission" date="2017-02" db="EMBL/GenBank/DDBJ databases">
        <authorList>
            <person name="Varghese N."/>
            <person name="Submissions S."/>
        </authorList>
    </citation>
    <scope>NUCLEOTIDE SEQUENCE [LARGE SCALE GENOMIC DNA]</scope>
    <source>
        <strain evidence="2">ATCC 35199</strain>
    </source>
</reference>
<dbReference type="Proteomes" id="UP000243406">
    <property type="component" value="Unassembled WGS sequence"/>
</dbReference>
<name>A0A1T4ZR89_9FIRM</name>
<dbReference type="RefSeq" id="WP_079588249.1">
    <property type="nucleotide sequence ID" value="NZ_CP154629.1"/>
</dbReference>